<reference evidence="9" key="1">
    <citation type="submission" date="2013-02" db="EMBL/GenBank/DDBJ databases">
        <authorList>
            <person name="Cross G.A.M."/>
            <person name="Kim H.-S."/>
            <person name="Wickstead B."/>
        </authorList>
    </citation>
    <scope>NUCLEOTIDE SEQUENCE</scope>
    <source>
        <strain evidence="9">Lister 427</strain>
    </source>
</reference>
<keyword evidence="4" id="KW-0336">GPI-anchor</keyword>
<dbReference type="GO" id="GO:0098552">
    <property type="term" value="C:side of membrane"/>
    <property type="evidence" value="ECO:0007669"/>
    <property type="project" value="UniProtKB-KW"/>
</dbReference>
<organism evidence="9">
    <name type="scientific">Trypanosoma brucei</name>
    <dbReference type="NCBI Taxonomy" id="5691"/>
    <lineage>
        <taxon>Eukaryota</taxon>
        <taxon>Discoba</taxon>
        <taxon>Euglenozoa</taxon>
        <taxon>Kinetoplastea</taxon>
        <taxon>Metakinetoplastina</taxon>
        <taxon>Trypanosomatida</taxon>
        <taxon>Trypanosomatidae</taxon>
        <taxon>Trypanosoma</taxon>
    </lineage>
</organism>
<dbReference type="GO" id="GO:0005886">
    <property type="term" value="C:plasma membrane"/>
    <property type="evidence" value="ECO:0007669"/>
    <property type="project" value="UniProtKB-SubCell"/>
</dbReference>
<accession>M4T084</accession>
<evidence type="ECO:0000256" key="7">
    <source>
        <dbReference type="ARBA" id="ARBA00023288"/>
    </source>
</evidence>
<evidence type="ECO:0000256" key="3">
    <source>
        <dbReference type="ARBA" id="ARBA00022475"/>
    </source>
</evidence>
<reference evidence="9" key="2">
    <citation type="journal article" date="2014" name="Mol. Biochem. Parasitol.">
        <title>Capturing the variant surface glycoprotein repertoire (the VSGnome) of Trypanosoma brucei Lister 427.</title>
        <authorList>
            <person name="Cross G.A."/>
            <person name="Kim H.S."/>
            <person name="Wickstead B."/>
        </authorList>
    </citation>
    <scope>NUCLEOTIDE SEQUENCE</scope>
    <source>
        <strain evidence="9">Lister 427</strain>
    </source>
</reference>
<evidence type="ECO:0000313" key="9">
    <source>
        <dbReference type="EMBL" id="AGH61081.1"/>
    </source>
</evidence>
<keyword evidence="7" id="KW-0449">Lipoprotein</keyword>
<dbReference type="SUPFAM" id="SSF118251">
    <property type="entry name" value="Variant surface glycoprotein MITAT 1.2, VSG 221, C-terminal domain"/>
    <property type="match status" value="1"/>
</dbReference>
<evidence type="ECO:0000256" key="1">
    <source>
        <dbReference type="ARBA" id="ARBA00002523"/>
    </source>
</evidence>
<keyword evidence="8" id="KW-0732">Signal</keyword>
<name>M4T084_9TRYP</name>
<feature type="signal peptide" evidence="8">
    <location>
        <begin position="1"/>
        <end position="29"/>
    </location>
</feature>
<evidence type="ECO:0000256" key="4">
    <source>
        <dbReference type="ARBA" id="ARBA00022622"/>
    </source>
</evidence>
<keyword evidence="3" id="KW-1003">Cell membrane</keyword>
<evidence type="ECO:0000256" key="2">
    <source>
        <dbReference type="ARBA" id="ARBA00004609"/>
    </source>
</evidence>
<dbReference type="VEuPathDB" id="TriTrypDB:Tb1125.11.18460"/>
<feature type="chain" id="PRO_5004058240" evidence="8">
    <location>
        <begin position="30"/>
        <end position="493"/>
    </location>
</feature>
<dbReference type="VEuPathDB" id="TriTrypDB:Tb427_000524200"/>
<evidence type="ECO:0000256" key="8">
    <source>
        <dbReference type="SAM" id="SignalP"/>
    </source>
</evidence>
<keyword evidence="6" id="KW-0325">Glycoprotein</keyword>
<comment type="subcellular location">
    <subcellularLocation>
        <location evidence="2">Cell membrane</location>
        <topology evidence="2">Lipid-anchor</topology>
        <topology evidence="2">GPI-anchor</topology>
    </subcellularLocation>
</comment>
<dbReference type="VEuPathDB" id="TriTrypDB:Tb10.v4.0132"/>
<dbReference type="SUPFAM" id="SSF58087">
    <property type="entry name" value="Variant surface glycoprotein (N-terminal domain)"/>
    <property type="match status" value="1"/>
</dbReference>
<dbReference type="AlphaFoldDB" id="M4T084"/>
<sequence>MQAVTRFFRDLITLTAAALLAAFLNTVAATKDTAADHVTSPCTEILFDLTLAKHYENQIQAAESALSRNYAAIRSWALLEAMTSDASRQHAYAGLIAYGTAVTLSAEGQLVGQKAKKLKAAHELRQRAANLSAALQLQAATQAEMPIPAASDGKAFFTGATGGCAYTGITATASTQTCDYSSDERANINEAEMTDTKMTKIKTIEDRYLTTITINAAAATKGNPTAGKDDYEQKDCQGGGNGGPNFAGTDALGIKITNLGTKASTTETQLKAQESNECANKPGKEQKTPKERLAYLICEANKATIITPTDLQTLTLETLISAPEMMAIGGALLADEPATEKKYSSAQQTQIQQLLKKAYGQTNDQFQTNFIKPLAAQTVKFKIGGAEVSNTVAALMSSPSSGLALAYHKGKNKLQHQVKPDTPLVESKKGSECQKITEKEKCKTTDGCELKGENFVVKMTTATETDGKTNTTGSNSFVINKVPLLLAFLILSY</sequence>
<dbReference type="EMBL" id="KC613650">
    <property type="protein sequence ID" value="AGH61081.1"/>
    <property type="molecule type" value="Genomic_DNA"/>
</dbReference>
<evidence type="ECO:0000256" key="6">
    <source>
        <dbReference type="ARBA" id="ARBA00023180"/>
    </source>
</evidence>
<comment type="function">
    <text evidence="1">VSG forms a coat on the surface of the parasite. The trypanosome evades the immune response of the host by expressing a series of antigenically distinct VSGs from an estimated 1000 VSG genes.</text>
</comment>
<dbReference type="InterPro" id="IPR027446">
    <property type="entry name" value="VSG_C_dom_sf"/>
</dbReference>
<protein>
    <submittedName>
        <fullName evidence="9">Variant surface glycoprotein 522</fullName>
    </submittedName>
</protein>
<evidence type="ECO:0000256" key="5">
    <source>
        <dbReference type="ARBA" id="ARBA00023136"/>
    </source>
</evidence>
<proteinExistence type="predicted"/>
<keyword evidence="5" id="KW-0472">Membrane</keyword>